<comment type="caution">
    <text evidence="3">The sequence shown here is derived from an EMBL/GenBank/DDBJ whole genome shotgun (WGS) entry which is preliminary data.</text>
</comment>
<evidence type="ECO:0000313" key="5">
    <source>
        <dbReference type="Proteomes" id="UP000663882"/>
    </source>
</evidence>
<dbReference type="InterPro" id="IPR036047">
    <property type="entry name" value="F-box-like_dom_sf"/>
</dbReference>
<dbReference type="Proteomes" id="UP000663889">
    <property type="component" value="Unassembled WGS sequence"/>
</dbReference>
<accession>A0A814M443</accession>
<dbReference type="EMBL" id="CAJNOO010000969">
    <property type="protein sequence ID" value="CAF1071569.1"/>
    <property type="molecule type" value="Genomic_DNA"/>
</dbReference>
<feature type="domain" description="F-box" evidence="2">
    <location>
        <begin position="85"/>
        <end position="123"/>
    </location>
</feature>
<dbReference type="Proteomes" id="UP000663882">
    <property type="component" value="Unassembled WGS sequence"/>
</dbReference>
<evidence type="ECO:0000259" key="2">
    <source>
        <dbReference type="PROSITE" id="PS50181"/>
    </source>
</evidence>
<sequence length="322" mass="37628">MNSAESQMTSSSKQSRNSLDEHDLTNKRLKVDHADQNNQTHQFSTTKNQSTYVKAIQKNVFKKQSQFFIESLLTDQQQIDVKELSSSLETLPNELLIVIFSHLTLHDLVRTFYGLNWRFNSLVFASTRHCSLPYKTPLVCAWQINKGRLNAPNNYLSKIKLIRFANKNQQPITIDLLYLIENVFRSYNQTLQFNFWGLRLSDFCFGQLTSARALMPKLTNVTNLDLDSWDMSKLDAIIFVTWLKLVPNVRQLDMTSMDDSAKMILAKQLRQLVATDNRLMYILCRIQRVRIFTSTDKTDYPRQQLTYEIFAKIFPKAIVYRQ</sequence>
<evidence type="ECO:0000256" key="1">
    <source>
        <dbReference type="SAM" id="MobiDB-lite"/>
    </source>
</evidence>
<protein>
    <recommendedName>
        <fullName evidence="2">F-box domain-containing protein</fullName>
    </recommendedName>
</protein>
<feature type="compositionally biased region" description="Polar residues" evidence="1">
    <location>
        <begin position="1"/>
        <end position="17"/>
    </location>
</feature>
<dbReference type="AlphaFoldDB" id="A0A814M443"/>
<reference evidence="3" key="1">
    <citation type="submission" date="2021-02" db="EMBL/GenBank/DDBJ databases">
        <authorList>
            <person name="Nowell W R."/>
        </authorList>
    </citation>
    <scope>NUCLEOTIDE SEQUENCE</scope>
</reference>
<dbReference type="InterPro" id="IPR001810">
    <property type="entry name" value="F-box_dom"/>
</dbReference>
<dbReference type="SUPFAM" id="SSF81383">
    <property type="entry name" value="F-box domain"/>
    <property type="match status" value="1"/>
</dbReference>
<dbReference type="PROSITE" id="PS50181">
    <property type="entry name" value="FBOX"/>
    <property type="match status" value="1"/>
</dbReference>
<evidence type="ECO:0000313" key="4">
    <source>
        <dbReference type="EMBL" id="CAF1458918.1"/>
    </source>
</evidence>
<proteinExistence type="predicted"/>
<dbReference type="EMBL" id="CAJNOU010004899">
    <property type="protein sequence ID" value="CAF1458918.1"/>
    <property type="molecule type" value="Genomic_DNA"/>
</dbReference>
<name>A0A814M443_9BILA</name>
<organism evidence="3 5">
    <name type="scientific">Rotaria sordida</name>
    <dbReference type="NCBI Taxonomy" id="392033"/>
    <lineage>
        <taxon>Eukaryota</taxon>
        <taxon>Metazoa</taxon>
        <taxon>Spiralia</taxon>
        <taxon>Gnathifera</taxon>
        <taxon>Rotifera</taxon>
        <taxon>Eurotatoria</taxon>
        <taxon>Bdelloidea</taxon>
        <taxon>Philodinida</taxon>
        <taxon>Philodinidae</taxon>
        <taxon>Rotaria</taxon>
    </lineage>
</organism>
<feature type="region of interest" description="Disordered" evidence="1">
    <location>
        <begin position="1"/>
        <end position="21"/>
    </location>
</feature>
<gene>
    <name evidence="3" type="ORF">RFH988_LOCUS17804</name>
    <name evidence="4" type="ORF">SEV965_LOCUS34064</name>
</gene>
<evidence type="ECO:0000313" key="3">
    <source>
        <dbReference type="EMBL" id="CAF1071569.1"/>
    </source>
</evidence>